<proteinExistence type="predicted"/>
<accession>A0A0A9DPY9</accession>
<protein>
    <submittedName>
        <fullName evidence="1">Uncharacterized protein</fullName>
    </submittedName>
</protein>
<reference evidence="1" key="1">
    <citation type="submission" date="2014-09" db="EMBL/GenBank/DDBJ databases">
        <authorList>
            <person name="Magalhaes I.L.F."/>
            <person name="Oliveira U."/>
            <person name="Santos F.R."/>
            <person name="Vidigal T.H.D.A."/>
            <person name="Brescovit A.D."/>
            <person name="Santos A.J."/>
        </authorList>
    </citation>
    <scope>NUCLEOTIDE SEQUENCE</scope>
    <source>
        <tissue evidence="1">Shoot tissue taken approximately 20 cm above the soil surface</tissue>
    </source>
</reference>
<dbReference type="EMBL" id="GBRH01212043">
    <property type="protein sequence ID" value="JAD85852.1"/>
    <property type="molecule type" value="Transcribed_RNA"/>
</dbReference>
<evidence type="ECO:0000313" key="1">
    <source>
        <dbReference type="EMBL" id="JAD85852.1"/>
    </source>
</evidence>
<dbReference type="AlphaFoldDB" id="A0A0A9DPY9"/>
<name>A0A0A9DPY9_ARUDO</name>
<sequence length="107" mass="12158">MDQRNNASNEVVEVKTVVASKSTDCEYLFHLDAEISFHEGEFSYANGPATTPLVESTVLPITRRIHISDHFASFHYHFLMLLIQQKSGRGITKFLCSDSQRLQLTKL</sequence>
<organism evidence="1">
    <name type="scientific">Arundo donax</name>
    <name type="common">Giant reed</name>
    <name type="synonym">Donax arundinaceus</name>
    <dbReference type="NCBI Taxonomy" id="35708"/>
    <lineage>
        <taxon>Eukaryota</taxon>
        <taxon>Viridiplantae</taxon>
        <taxon>Streptophyta</taxon>
        <taxon>Embryophyta</taxon>
        <taxon>Tracheophyta</taxon>
        <taxon>Spermatophyta</taxon>
        <taxon>Magnoliopsida</taxon>
        <taxon>Liliopsida</taxon>
        <taxon>Poales</taxon>
        <taxon>Poaceae</taxon>
        <taxon>PACMAD clade</taxon>
        <taxon>Arundinoideae</taxon>
        <taxon>Arundineae</taxon>
        <taxon>Arundo</taxon>
    </lineage>
</organism>
<reference evidence="1" key="2">
    <citation type="journal article" date="2015" name="Data Brief">
        <title>Shoot transcriptome of the giant reed, Arundo donax.</title>
        <authorList>
            <person name="Barrero R.A."/>
            <person name="Guerrero F.D."/>
            <person name="Moolhuijzen P."/>
            <person name="Goolsby J.A."/>
            <person name="Tidwell J."/>
            <person name="Bellgard S.E."/>
            <person name="Bellgard M.I."/>
        </authorList>
    </citation>
    <scope>NUCLEOTIDE SEQUENCE</scope>
    <source>
        <tissue evidence="1">Shoot tissue taken approximately 20 cm above the soil surface</tissue>
    </source>
</reference>